<name>A0AA96DT32_9BACT</name>
<proteinExistence type="predicted"/>
<gene>
    <name evidence="1" type="ORF">RMP68_00360</name>
</gene>
<protein>
    <submittedName>
        <fullName evidence="1">Uncharacterized protein</fullName>
    </submittedName>
</protein>
<dbReference type="AlphaFoldDB" id="A0AA96DT32"/>
<reference evidence="1" key="1">
    <citation type="submission" date="2023-09" db="EMBL/GenBank/DDBJ databases">
        <title>Arcobacter tbilisiensis sp. nov. isolated from chicken meat in Tbilisi, Georgia.</title>
        <authorList>
            <person name="Matthias R."/>
            <person name="Zautner A.E."/>
        </authorList>
    </citation>
    <scope>NUCLEOTIDE SEQUENCE</scope>
    <source>
        <strain evidence="1">LEO 62</strain>
    </source>
</reference>
<dbReference type="EMBL" id="CP134856">
    <property type="protein sequence ID" value="WNL34074.1"/>
    <property type="molecule type" value="Genomic_DNA"/>
</dbReference>
<sequence>MNFTNIPILESKMDRQSVLIAFFTIRYGACTIECVYSKVMRKFLFAIVDRNIGFTCSLNGTYTNAYINHKEALVALTQCRNHGRWDPIDFYEVLNSNLPNVNISELTTTKYREVSGRAVSNFEDRIYFNHWRKGNISEKQKDKTIELLGHEVLRFCQSTGVTPVYFPYPTDRTMAIMKDFKLDYQNHNAID</sequence>
<dbReference type="Proteomes" id="UP001305220">
    <property type="component" value="Chromosome"/>
</dbReference>
<evidence type="ECO:0000313" key="1">
    <source>
        <dbReference type="EMBL" id="WNL34074.1"/>
    </source>
</evidence>
<accession>A0AA96DT32</accession>
<dbReference type="RefSeq" id="WP_187473011.1">
    <property type="nucleotide sequence ID" value="NZ_CP128652.1"/>
</dbReference>
<organism evidence="1">
    <name type="scientific">Arcobacter cryaerophilus gv. pseudocryaerophilus</name>
    <dbReference type="NCBI Taxonomy" id="2933791"/>
    <lineage>
        <taxon>Bacteria</taxon>
        <taxon>Pseudomonadati</taxon>
        <taxon>Campylobacterota</taxon>
        <taxon>Epsilonproteobacteria</taxon>
        <taxon>Campylobacterales</taxon>
        <taxon>Arcobacteraceae</taxon>
        <taxon>Aliarcobacter</taxon>
    </lineage>
</organism>